<sequence length="201" mass="22421">MALDHPSTVAVTPVAINIREANSIEDIAAVAKLGSHVFYVTFTHTCSAEEMRAYLEKCYSVEAIAKDAADPMKDIIVATITTAPNSVDGSPGPAPEEVFVGFAQLTRGTTKSCLAHVENSVELQRLYVHPEYQGRRIGRLLCERVEHMAREENFRNMWLGVWEENVAAHHLYHKLGYKQVGQHVFDVGGNIQTDWVMVKEL</sequence>
<organism evidence="4">
    <name type="scientific">Dissoconium aciculare CBS 342.82</name>
    <dbReference type="NCBI Taxonomy" id="1314786"/>
    <lineage>
        <taxon>Eukaryota</taxon>
        <taxon>Fungi</taxon>
        <taxon>Dikarya</taxon>
        <taxon>Ascomycota</taxon>
        <taxon>Pezizomycotina</taxon>
        <taxon>Dothideomycetes</taxon>
        <taxon>Dothideomycetidae</taxon>
        <taxon>Mycosphaerellales</taxon>
        <taxon>Dissoconiaceae</taxon>
        <taxon>Dissoconium</taxon>
    </lineage>
</organism>
<proteinExistence type="predicted"/>
<dbReference type="SUPFAM" id="SSF55729">
    <property type="entry name" value="Acyl-CoA N-acyltransferases (Nat)"/>
    <property type="match status" value="1"/>
</dbReference>
<dbReference type="InterPro" id="IPR000182">
    <property type="entry name" value="GNAT_dom"/>
</dbReference>
<evidence type="ECO:0000256" key="1">
    <source>
        <dbReference type="ARBA" id="ARBA00022679"/>
    </source>
</evidence>
<dbReference type="PANTHER" id="PTHR13947:SF37">
    <property type="entry name" value="LD18367P"/>
    <property type="match status" value="1"/>
</dbReference>
<dbReference type="PROSITE" id="PS51186">
    <property type="entry name" value="GNAT"/>
    <property type="match status" value="1"/>
</dbReference>
<feature type="domain" description="N-acetyltransferase" evidence="2">
    <location>
        <begin position="49"/>
        <end position="201"/>
    </location>
</feature>
<dbReference type="Pfam" id="PF00583">
    <property type="entry name" value="Acetyltransf_1"/>
    <property type="match status" value="1"/>
</dbReference>
<accession>A0A6J3MIF5</accession>
<keyword evidence="1" id="KW-0808">Transferase</keyword>
<protein>
    <submittedName>
        <fullName evidence="4">Acetyltransferase</fullName>
    </submittedName>
</protein>
<dbReference type="InterPro" id="IPR050769">
    <property type="entry name" value="NAT_camello-type"/>
</dbReference>
<dbReference type="RefSeq" id="XP_033464736.1">
    <property type="nucleotide sequence ID" value="XM_033603773.1"/>
</dbReference>
<reference evidence="4" key="1">
    <citation type="submission" date="2020-01" db="EMBL/GenBank/DDBJ databases">
        <authorList>
            <consortium name="DOE Joint Genome Institute"/>
            <person name="Haridas S."/>
            <person name="Albert R."/>
            <person name="Binder M."/>
            <person name="Bloem J."/>
            <person name="Labutti K."/>
            <person name="Salamov A."/>
            <person name="Andreopoulos B."/>
            <person name="Baker S.E."/>
            <person name="Barry K."/>
            <person name="Bills G."/>
            <person name="Bluhm B.H."/>
            <person name="Cannon C."/>
            <person name="Castanera R."/>
            <person name="Culley D.E."/>
            <person name="Daum C."/>
            <person name="Ezra D."/>
            <person name="Gonzalez J.B."/>
            <person name="Henrissat B."/>
            <person name="Kuo A."/>
            <person name="Liang C."/>
            <person name="Lipzen A."/>
            <person name="Lutzoni F."/>
            <person name="Magnuson J."/>
            <person name="Mondo S."/>
            <person name="Nolan M."/>
            <person name="Ohm R."/>
            <person name="Pangilinan J."/>
            <person name="Park H.-J."/>
            <person name="Ramirez L."/>
            <person name="Alfaro M."/>
            <person name="Sun H."/>
            <person name="Tritt A."/>
            <person name="Yoshinaga Y."/>
            <person name="Zwiers L.-H."/>
            <person name="Turgeon B.G."/>
            <person name="Goodwin S.B."/>
            <person name="Spatafora J.W."/>
            <person name="Crous P.W."/>
            <person name="Grigoriev I.V."/>
        </authorList>
    </citation>
    <scope>NUCLEOTIDE SEQUENCE</scope>
    <source>
        <strain evidence="4">CBS 342.82</strain>
    </source>
</reference>
<dbReference type="GO" id="GO:0008080">
    <property type="term" value="F:N-acetyltransferase activity"/>
    <property type="evidence" value="ECO:0007669"/>
    <property type="project" value="InterPro"/>
</dbReference>
<dbReference type="Gene3D" id="3.40.630.30">
    <property type="match status" value="1"/>
</dbReference>
<name>A0A6J3MIF5_9PEZI</name>
<reference evidence="4" key="2">
    <citation type="submission" date="2020-04" db="EMBL/GenBank/DDBJ databases">
        <authorList>
            <consortium name="NCBI Genome Project"/>
        </authorList>
    </citation>
    <scope>NUCLEOTIDE SEQUENCE</scope>
    <source>
        <strain evidence="4">CBS 342.82</strain>
    </source>
</reference>
<dbReference type="PANTHER" id="PTHR13947">
    <property type="entry name" value="GNAT FAMILY N-ACETYLTRANSFERASE"/>
    <property type="match status" value="1"/>
</dbReference>
<dbReference type="OrthoDB" id="9975416at2759"/>
<dbReference type="AlphaFoldDB" id="A0A6J3MIF5"/>
<reference evidence="4" key="3">
    <citation type="submission" date="2025-08" db="UniProtKB">
        <authorList>
            <consortium name="RefSeq"/>
        </authorList>
    </citation>
    <scope>IDENTIFICATION</scope>
    <source>
        <strain evidence="4">CBS 342.82</strain>
    </source>
</reference>
<dbReference type="InterPro" id="IPR016181">
    <property type="entry name" value="Acyl_CoA_acyltransferase"/>
</dbReference>
<evidence type="ECO:0000259" key="2">
    <source>
        <dbReference type="PROSITE" id="PS51186"/>
    </source>
</evidence>
<dbReference type="CDD" id="cd04301">
    <property type="entry name" value="NAT_SF"/>
    <property type="match status" value="1"/>
</dbReference>
<evidence type="ECO:0000313" key="4">
    <source>
        <dbReference type="RefSeq" id="XP_033464736.1"/>
    </source>
</evidence>
<keyword evidence="3" id="KW-1185">Reference proteome</keyword>
<gene>
    <name evidence="4" type="ORF">K489DRAFT_375833</name>
</gene>
<dbReference type="GeneID" id="54361573"/>
<dbReference type="Proteomes" id="UP000504637">
    <property type="component" value="Unplaced"/>
</dbReference>
<evidence type="ECO:0000313" key="3">
    <source>
        <dbReference type="Proteomes" id="UP000504637"/>
    </source>
</evidence>